<evidence type="ECO:0000313" key="2">
    <source>
        <dbReference type="EMBL" id="PIA13652.1"/>
    </source>
</evidence>
<keyword evidence="3" id="KW-1185">Reference proteome</keyword>
<accession>A0A2G5B3Q7</accession>
<dbReference type="AlphaFoldDB" id="A0A2G5B3Q7"/>
<gene>
    <name evidence="2" type="ORF">COEREDRAFT_83349</name>
</gene>
<reference evidence="2 3" key="1">
    <citation type="journal article" date="2015" name="Genome Biol. Evol.">
        <title>Phylogenomic analyses indicate that early fungi evolved digesting cell walls of algal ancestors of land plants.</title>
        <authorList>
            <person name="Chang Y."/>
            <person name="Wang S."/>
            <person name="Sekimoto S."/>
            <person name="Aerts A.L."/>
            <person name="Choi C."/>
            <person name="Clum A."/>
            <person name="LaButti K.M."/>
            <person name="Lindquist E.A."/>
            <person name="Yee Ngan C."/>
            <person name="Ohm R.A."/>
            <person name="Salamov A.A."/>
            <person name="Grigoriev I.V."/>
            <person name="Spatafora J.W."/>
            <person name="Berbee M.L."/>
        </authorList>
    </citation>
    <scope>NUCLEOTIDE SEQUENCE [LARGE SCALE GENOMIC DNA]</scope>
    <source>
        <strain evidence="2 3">NRRL 1564</strain>
    </source>
</reference>
<sequence>MILSDSAPDGSAPITVQPPEAAQSPDTAQSTEMADLLNRSAGPLLTRRRVHIPGTGAFLLPERTNMTAQGNV</sequence>
<evidence type="ECO:0000313" key="3">
    <source>
        <dbReference type="Proteomes" id="UP000242474"/>
    </source>
</evidence>
<dbReference type="EMBL" id="KZ303529">
    <property type="protein sequence ID" value="PIA13652.1"/>
    <property type="molecule type" value="Genomic_DNA"/>
</dbReference>
<dbReference type="Proteomes" id="UP000242474">
    <property type="component" value="Unassembled WGS sequence"/>
</dbReference>
<name>A0A2G5B3Q7_COERN</name>
<protein>
    <submittedName>
        <fullName evidence="2">Uncharacterized protein</fullName>
    </submittedName>
</protein>
<organism evidence="2 3">
    <name type="scientific">Coemansia reversa (strain ATCC 12441 / NRRL 1564)</name>
    <dbReference type="NCBI Taxonomy" id="763665"/>
    <lineage>
        <taxon>Eukaryota</taxon>
        <taxon>Fungi</taxon>
        <taxon>Fungi incertae sedis</taxon>
        <taxon>Zoopagomycota</taxon>
        <taxon>Kickxellomycotina</taxon>
        <taxon>Kickxellomycetes</taxon>
        <taxon>Kickxellales</taxon>
        <taxon>Kickxellaceae</taxon>
        <taxon>Coemansia</taxon>
    </lineage>
</organism>
<feature type="region of interest" description="Disordered" evidence="1">
    <location>
        <begin position="1"/>
        <end position="31"/>
    </location>
</feature>
<evidence type="ECO:0000256" key="1">
    <source>
        <dbReference type="SAM" id="MobiDB-lite"/>
    </source>
</evidence>
<proteinExistence type="predicted"/>